<keyword evidence="1" id="KW-0808">Transferase</keyword>
<keyword evidence="8" id="KW-1185">Reference proteome</keyword>
<dbReference type="InterPro" id="IPR050339">
    <property type="entry name" value="CC_SR_Kinase"/>
</dbReference>
<gene>
    <name evidence="7" type="ORF">GSTUAT00002896001</name>
</gene>
<accession>A0A292Q1P3</accession>
<evidence type="ECO:0000256" key="2">
    <source>
        <dbReference type="ARBA" id="ARBA00022741"/>
    </source>
</evidence>
<dbReference type="Proteomes" id="UP001412239">
    <property type="component" value="Unassembled WGS sequence"/>
</dbReference>
<dbReference type="GO" id="GO:0004672">
    <property type="term" value="F:protein kinase activity"/>
    <property type="evidence" value="ECO:0007669"/>
    <property type="project" value="InterPro"/>
</dbReference>
<protein>
    <recommendedName>
        <fullName evidence="6">Protein kinase domain-containing protein</fullName>
    </recommendedName>
</protein>
<feature type="non-terminal residue" evidence="7">
    <location>
        <position position="1"/>
    </location>
</feature>
<keyword evidence="2" id="KW-0547">Nucleotide-binding</keyword>
<proteinExistence type="inferred from homology"/>
<reference evidence="7" key="1">
    <citation type="submission" date="2015-10" db="EMBL/GenBank/DDBJ databases">
        <authorList>
            <person name="Regsiter A."/>
            <person name="william w."/>
        </authorList>
    </citation>
    <scope>NUCLEOTIDE SEQUENCE</scope>
    <source>
        <strain evidence="7">Montdore</strain>
    </source>
</reference>
<evidence type="ECO:0000259" key="6">
    <source>
        <dbReference type="PROSITE" id="PS50011"/>
    </source>
</evidence>
<dbReference type="EMBL" id="LN890979">
    <property type="protein sequence ID" value="CUS12981.1"/>
    <property type="molecule type" value="Genomic_DNA"/>
</dbReference>
<dbReference type="Gene3D" id="1.10.510.10">
    <property type="entry name" value="Transferase(Phosphotransferase) domain 1"/>
    <property type="match status" value="1"/>
</dbReference>
<evidence type="ECO:0000313" key="7">
    <source>
        <dbReference type="EMBL" id="CUS12981.1"/>
    </source>
</evidence>
<keyword evidence="4" id="KW-0067">ATP-binding</keyword>
<evidence type="ECO:0000313" key="8">
    <source>
        <dbReference type="Proteomes" id="UP001412239"/>
    </source>
</evidence>
<dbReference type="Pfam" id="PF00069">
    <property type="entry name" value="Pkinase"/>
    <property type="match status" value="1"/>
</dbReference>
<feature type="non-terminal residue" evidence="7">
    <location>
        <position position="159"/>
    </location>
</feature>
<dbReference type="SUPFAM" id="SSF56112">
    <property type="entry name" value="Protein kinase-like (PK-like)"/>
    <property type="match status" value="1"/>
</dbReference>
<dbReference type="InterPro" id="IPR011009">
    <property type="entry name" value="Kinase-like_dom_sf"/>
</dbReference>
<evidence type="ECO:0000256" key="5">
    <source>
        <dbReference type="ARBA" id="ARBA00037982"/>
    </source>
</evidence>
<feature type="domain" description="Protein kinase" evidence="6">
    <location>
        <begin position="1"/>
        <end position="159"/>
    </location>
</feature>
<organism evidence="7 8">
    <name type="scientific">Tuber aestivum</name>
    <name type="common">summer truffle</name>
    <dbReference type="NCBI Taxonomy" id="59557"/>
    <lineage>
        <taxon>Eukaryota</taxon>
        <taxon>Fungi</taxon>
        <taxon>Dikarya</taxon>
        <taxon>Ascomycota</taxon>
        <taxon>Pezizomycotina</taxon>
        <taxon>Pezizomycetes</taxon>
        <taxon>Pezizales</taxon>
        <taxon>Tuberaceae</taxon>
        <taxon>Tuber</taxon>
    </lineage>
</organism>
<dbReference type="InterPro" id="IPR008271">
    <property type="entry name" value="Ser/Thr_kinase_AS"/>
</dbReference>
<dbReference type="AlphaFoldDB" id="A0A292Q1P3"/>
<evidence type="ECO:0000256" key="3">
    <source>
        <dbReference type="ARBA" id="ARBA00022777"/>
    </source>
</evidence>
<comment type="similarity">
    <text evidence="5">Belongs to the protein kinase superfamily. Ser/Thr protein kinase family. GCN2 subfamily.</text>
</comment>
<dbReference type="InterPro" id="IPR000719">
    <property type="entry name" value="Prot_kinase_dom"/>
</dbReference>
<dbReference type="SMART" id="SM00220">
    <property type="entry name" value="S_TKc"/>
    <property type="match status" value="1"/>
</dbReference>
<evidence type="ECO:0000256" key="4">
    <source>
        <dbReference type="ARBA" id="ARBA00022840"/>
    </source>
</evidence>
<sequence length="159" mass="18108">WVQSGFLGRGGFSVVHKQHEKSSGLCRAVKTIDKSRMPTQLDYSRELLVMALLAKHPSLFVQFHGWFEQSQNLYIAMEYLEKGDLGKHIGEPLPQETVQTITKQLLEGLSIMHKKGITHRDLKPENIFVVTMSPVWVKIGDFGIAKRVRDKDPTTLHTQ</sequence>
<name>A0A292Q1P3_9PEZI</name>
<dbReference type="PROSITE" id="PS00108">
    <property type="entry name" value="PROTEIN_KINASE_ST"/>
    <property type="match status" value="1"/>
</dbReference>
<evidence type="ECO:0000256" key="1">
    <source>
        <dbReference type="ARBA" id="ARBA00022679"/>
    </source>
</evidence>
<dbReference type="GO" id="GO:0005524">
    <property type="term" value="F:ATP binding"/>
    <property type="evidence" value="ECO:0007669"/>
    <property type="project" value="UniProtKB-KW"/>
</dbReference>
<dbReference type="PROSITE" id="PS50011">
    <property type="entry name" value="PROTEIN_KINASE_DOM"/>
    <property type="match status" value="1"/>
</dbReference>
<dbReference type="GO" id="GO:0005634">
    <property type="term" value="C:nucleus"/>
    <property type="evidence" value="ECO:0007669"/>
    <property type="project" value="TreeGrafter"/>
</dbReference>
<dbReference type="GO" id="GO:0005737">
    <property type="term" value="C:cytoplasm"/>
    <property type="evidence" value="ECO:0007669"/>
    <property type="project" value="TreeGrafter"/>
</dbReference>
<keyword evidence="3" id="KW-0418">Kinase</keyword>
<dbReference type="PANTHER" id="PTHR11042">
    <property type="entry name" value="EUKARYOTIC TRANSLATION INITIATION FACTOR 2-ALPHA KINASE EIF2-ALPHA KINASE -RELATED"/>
    <property type="match status" value="1"/>
</dbReference>